<evidence type="ECO:0000313" key="2">
    <source>
        <dbReference type="Proteomes" id="UP000436429"/>
    </source>
</evidence>
<protein>
    <submittedName>
        <fullName evidence="1">Uncharacterized protein</fullName>
    </submittedName>
</protein>
<evidence type="ECO:0000313" key="1">
    <source>
        <dbReference type="EMBL" id="MVN31643.1"/>
    </source>
</evidence>
<accession>A0A369NKI6</accession>
<dbReference type="EMBL" id="WPOM01000001">
    <property type="protein sequence ID" value="MVN31643.1"/>
    <property type="molecule type" value="Genomic_DNA"/>
</dbReference>
<sequence length="155" mass="16826">MEKLPPIEKVYEAWSAVADGRVALHPDERRAAIASSNGAKTYTVAWNENGSTYSSNDNATYWQGYAGYPVIAVLMLQGRLPLDRAAADGFAQVDWTDLNERCKRDYAAAVRAVVDERSLDAVRVEAAARKAFDALGALDIVVKQGSARPPKSPKA</sequence>
<dbReference type="Proteomes" id="UP000436429">
    <property type="component" value="Unassembled WGS sequence"/>
</dbReference>
<comment type="caution">
    <text evidence="1">The sequence shown here is derived from an EMBL/GenBank/DDBJ whole genome shotgun (WGS) entry which is preliminary data.</text>
</comment>
<reference evidence="1 2" key="1">
    <citation type="submission" date="2019-11" db="EMBL/GenBank/DDBJ databases">
        <title>Whole genome shotgun sequencing (WGS) data from Adlercreutzia equolifaciens ResAG-91, Eggerthella lenta MRI-F36, MRI-F37, MRI-F40, ResAG-49, ResAG-88, ResAG-121, ResAG-145, and Gordonibacter sp. ResAG-5, ResAG-26, ResAG-43, ResAG-50, ResAG-59.</title>
        <authorList>
            <person name="Stoll D.A."/>
            <person name="Danylec N."/>
            <person name="Franz C.M.A.P."/>
            <person name="Huch M."/>
        </authorList>
    </citation>
    <scope>NUCLEOTIDE SEQUENCE [LARGE SCALE GENOMIC DNA]</scope>
    <source>
        <strain evidence="1 2">ResAG-88</strain>
    </source>
</reference>
<name>A0A369NKI6_EGGLN</name>
<proteinExistence type="predicted"/>
<gene>
    <name evidence="1" type="ORF">GO726_00415</name>
</gene>
<dbReference type="AlphaFoldDB" id="A0A369NKI6"/>
<organism evidence="1 2">
    <name type="scientific">Eggerthella lenta</name>
    <name type="common">Eubacterium lentum</name>
    <dbReference type="NCBI Taxonomy" id="84112"/>
    <lineage>
        <taxon>Bacteria</taxon>
        <taxon>Bacillati</taxon>
        <taxon>Actinomycetota</taxon>
        <taxon>Coriobacteriia</taxon>
        <taxon>Eggerthellales</taxon>
        <taxon>Eggerthellaceae</taxon>
        <taxon>Eggerthella</taxon>
    </lineage>
</organism>
<dbReference type="RefSeq" id="WP_086414566.1">
    <property type="nucleotide sequence ID" value="NZ_BQNE01000001.1"/>
</dbReference>